<evidence type="ECO:0000313" key="3">
    <source>
        <dbReference type="Proteomes" id="UP000193920"/>
    </source>
</evidence>
<feature type="domain" description="AB hydrolase-1" evidence="1">
    <location>
        <begin position="88"/>
        <end position="162"/>
    </location>
</feature>
<comment type="caution">
    <text evidence="2">The sequence shown here is derived from an EMBL/GenBank/DDBJ whole genome shotgun (WGS) entry which is preliminary data.</text>
</comment>
<evidence type="ECO:0000259" key="1">
    <source>
        <dbReference type="Pfam" id="PF00561"/>
    </source>
</evidence>
<accession>A0A1Y1ZSC4</accession>
<dbReference type="AlphaFoldDB" id="A0A1Y1ZSC4"/>
<keyword evidence="2" id="KW-0378">Hydrolase</keyword>
<keyword evidence="3" id="KW-1185">Reference proteome</keyword>
<sequence length="306" mass="35479">MTIEFEEKDIKDFFIPVPPKKVVTWEEEFKESAKFNIKTIDISMHSKIINKRIKNNEVKNFEFVPELPSSIKALEFLPEENVKEREEIVLCCHGWEGRGLNFFKFIPKLQSKGFRVLALDFPLHGESQGGCKYSGCTVFGHTLNAVIRELNQPVYVVAHSMGNGAFEVNCRLSNKKEKQLVKKYVGIAAMNKYYDAVVGHVKIFKLENEKQIIKDYCECKNELFGINVDDIALENDVISLNIPILFVHDRNDKEIPFEKTVLLKEKMKRKTYTMNGKVYPSFHETEKLGHRRILRDENVVNIVVDF</sequence>
<gene>
    <name evidence="2" type="ORF">LY90DRAFT_636820</name>
</gene>
<dbReference type="OrthoDB" id="10249433at2759"/>
<dbReference type="InterPro" id="IPR029058">
    <property type="entry name" value="AB_hydrolase_fold"/>
</dbReference>
<reference evidence="2 3" key="1">
    <citation type="submission" date="2016-08" db="EMBL/GenBank/DDBJ databases">
        <title>A Parts List for Fungal Cellulosomes Revealed by Comparative Genomics.</title>
        <authorList>
            <consortium name="DOE Joint Genome Institute"/>
            <person name="Haitjema C.H."/>
            <person name="Gilmore S.P."/>
            <person name="Henske J.K."/>
            <person name="Solomon K.V."/>
            <person name="De Groot R."/>
            <person name="Kuo A."/>
            <person name="Mondo S.J."/>
            <person name="Salamov A.A."/>
            <person name="Labutti K."/>
            <person name="Zhao Z."/>
            <person name="Chiniquy J."/>
            <person name="Barry K."/>
            <person name="Brewer H.M."/>
            <person name="Purvine S.O."/>
            <person name="Wright A.T."/>
            <person name="Boxma B."/>
            <person name="Van Alen T."/>
            <person name="Hackstein J.H."/>
            <person name="Baker S.E."/>
            <person name="Grigoriev I.V."/>
            <person name="O'Malley M.A."/>
        </authorList>
    </citation>
    <scope>NUCLEOTIDE SEQUENCE [LARGE SCALE GENOMIC DNA]</scope>
    <source>
        <strain evidence="2 3">G1</strain>
    </source>
</reference>
<dbReference type="InterPro" id="IPR000073">
    <property type="entry name" value="AB_hydrolase_1"/>
</dbReference>
<dbReference type="Pfam" id="PF00561">
    <property type="entry name" value="Abhydrolase_1"/>
    <property type="match status" value="1"/>
</dbReference>
<protein>
    <submittedName>
        <fullName evidence="2">Alpha/beta-hydrolase</fullName>
    </submittedName>
</protein>
<dbReference type="GO" id="GO:0016787">
    <property type="term" value="F:hydrolase activity"/>
    <property type="evidence" value="ECO:0007669"/>
    <property type="project" value="UniProtKB-KW"/>
</dbReference>
<dbReference type="EMBL" id="MCOG01000364">
    <property type="protein sequence ID" value="ORY13110.1"/>
    <property type="molecule type" value="Genomic_DNA"/>
</dbReference>
<name>A0A1Y1ZSC4_9FUNG</name>
<evidence type="ECO:0000313" key="2">
    <source>
        <dbReference type="EMBL" id="ORY13110.1"/>
    </source>
</evidence>
<dbReference type="Gene3D" id="3.40.50.1820">
    <property type="entry name" value="alpha/beta hydrolase"/>
    <property type="match status" value="1"/>
</dbReference>
<organism evidence="2 3">
    <name type="scientific">Neocallimastix californiae</name>
    <dbReference type="NCBI Taxonomy" id="1754190"/>
    <lineage>
        <taxon>Eukaryota</taxon>
        <taxon>Fungi</taxon>
        <taxon>Fungi incertae sedis</taxon>
        <taxon>Chytridiomycota</taxon>
        <taxon>Chytridiomycota incertae sedis</taxon>
        <taxon>Neocallimastigomycetes</taxon>
        <taxon>Neocallimastigales</taxon>
        <taxon>Neocallimastigaceae</taxon>
        <taxon>Neocallimastix</taxon>
    </lineage>
</organism>
<dbReference type="SUPFAM" id="SSF53474">
    <property type="entry name" value="alpha/beta-Hydrolases"/>
    <property type="match status" value="1"/>
</dbReference>
<proteinExistence type="predicted"/>
<dbReference type="Proteomes" id="UP000193920">
    <property type="component" value="Unassembled WGS sequence"/>
</dbReference>